<name>A0A1W1DER6_9ZZZZ</name>
<evidence type="ECO:0000313" key="1">
    <source>
        <dbReference type="EMBL" id="SFV79644.1"/>
    </source>
</evidence>
<protein>
    <submittedName>
        <fullName evidence="1">LPXTG-site transpeptidase family protein</fullName>
    </submittedName>
</protein>
<sequence length="182" mass="20374">MKKHIIAIFIAAALTTSTTFANSKVEGFKNLEDLGAKLDTGFSKVIDGINYIFELPGDTKKWTVSQVEELKNRICEKPVTIVKEVPVEVEVIKEVVVEKIVEKIIYIDKIVNVPAMPKERQCSTKRQSDRFGNVDEVIACTEWKYSINDNQSELKLVTCYPFNALIAGGSLRYVVTASLVSK</sequence>
<organism evidence="1">
    <name type="scientific">hydrothermal vent metagenome</name>
    <dbReference type="NCBI Taxonomy" id="652676"/>
    <lineage>
        <taxon>unclassified sequences</taxon>
        <taxon>metagenomes</taxon>
        <taxon>ecological metagenomes</taxon>
    </lineage>
</organism>
<accession>A0A1W1DER6</accession>
<dbReference type="AlphaFoldDB" id="A0A1W1DER6"/>
<proteinExistence type="predicted"/>
<reference evidence="1" key="1">
    <citation type="submission" date="2016-10" db="EMBL/GenBank/DDBJ databases">
        <authorList>
            <person name="de Groot N.N."/>
        </authorList>
    </citation>
    <scope>NUCLEOTIDE SEQUENCE</scope>
</reference>
<dbReference type="EMBL" id="FPHT01000001">
    <property type="protein sequence ID" value="SFV79644.1"/>
    <property type="molecule type" value="Genomic_DNA"/>
</dbReference>
<gene>
    <name evidence="1" type="ORF">MNB_SUP05-12-759</name>
</gene>